<evidence type="ECO:0000256" key="9">
    <source>
        <dbReference type="SAM" id="Phobius"/>
    </source>
</evidence>
<keyword evidence="5 9" id="KW-1133">Transmembrane helix</keyword>
<gene>
    <name evidence="11" type="ordered locus">Tgr7_2022</name>
</gene>
<dbReference type="KEGG" id="tgr:Tgr7_2022"/>
<dbReference type="RefSeq" id="WP_012638581.1">
    <property type="nucleotide sequence ID" value="NC_011901.1"/>
</dbReference>
<comment type="subcellular location">
    <subcellularLocation>
        <location evidence="1">Cell membrane</location>
        <topology evidence="1">Single-pass membrane protein</topology>
    </subcellularLocation>
</comment>
<protein>
    <submittedName>
        <fullName evidence="11">OmpA/MotB domain-containing protein</fullName>
    </submittedName>
</protein>
<evidence type="ECO:0000256" key="1">
    <source>
        <dbReference type="ARBA" id="ARBA00004162"/>
    </source>
</evidence>
<evidence type="ECO:0000313" key="11">
    <source>
        <dbReference type="EMBL" id="ACL73102.1"/>
    </source>
</evidence>
<evidence type="ECO:0000256" key="8">
    <source>
        <dbReference type="SAM" id="MobiDB-lite"/>
    </source>
</evidence>
<dbReference type="EMBL" id="CP001339">
    <property type="protein sequence ID" value="ACL73102.1"/>
    <property type="molecule type" value="Genomic_DNA"/>
</dbReference>
<dbReference type="InterPro" id="IPR006665">
    <property type="entry name" value="OmpA-like"/>
</dbReference>
<keyword evidence="6 7" id="KW-0472">Membrane</keyword>
<keyword evidence="3" id="KW-1003">Cell membrane</keyword>
<evidence type="ECO:0000256" key="5">
    <source>
        <dbReference type="ARBA" id="ARBA00022989"/>
    </source>
</evidence>
<proteinExistence type="inferred from homology"/>
<dbReference type="SUPFAM" id="SSF103088">
    <property type="entry name" value="OmpA-like"/>
    <property type="match status" value="1"/>
</dbReference>
<dbReference type="PROSITE" id="PS51123">
    <property type="entry name" value="OMPA_2"/>
    <property type="match status" value="1"/>
</dbReference>
<keyword evidence="4 9" id="KW-0812">Transmembrane</keyword>
<dbReference type="Proteomes" id="UP000002383">
    <property type="component" value="Chromosome"/>
</dbReference>
<dbReference type="Gene3D" id="3.30.1330.60">
    <property type="entry name" value="OmpA-like domain"/>
    <property type="match status" value="1"/>
</dbReference>
<evidence type="ECO:0000256" key="3">
    <source>
        <dbReference type="ARBA" id="ARBA00022475"/>
    </source>
</evidence>
<evidence type="ECO:0000256" key="4">
    <source>
        <dbReference type="ARBA" id="ARBA00022692"/>
    </source>
</evidence>
<dbReference type="PANTHER" id="PTHR30329">
    <property type="entry name" value="STATOR ELEMENT OF FLAGELLAR MOTOR COMPLEX"/>
    <property type="match status" value="1"/>
</dbReference>
<dbReference type="Pfam" id="PF13677">
    <property type="entry name" value="MotB_plug"/>
    <property type="match status" value="1"/>
</dbReference>
<evidence type="ECO:0000256" key="7">
    <source>
        <dbReference type="PROSITE-ProRule" id="PRU00473"/>
    </source>
</evidence>
<evidence type="ECO:0000259" key="10">
    <source>
        <dbReference type="PROSITE" id="PS51123"/>
    </source>
</evidence>
<feature type="region of interest" description="Disordered" evidence="8">
    <location>
        <begin position="1"/>
        <end position="22"/>
    </location>
</feature>
<dbReference type="HOGENOM" id="CLU_016890_0_0_6"/>
<keyword evidence="12" id="KW-1185">Reference proteome</keyword>
<dbReference type="STRING" id="396588.Tgr7_2022"/>
<sequence length="252" mass="27141">MAAAPHYPPPWAAPPPQPSGDALREDEHAWILTYLDMLTLVLVLFVVLLAYTRPEEDQALRWVEGFGIELGHPHRQSIVPPLFEEAPATYPGEQPLAEPLAREEAPAAESALEQALARQGGLEGVEVFTTPGQVELRIKEGILFASGSAELRSDGRALLSSLMPVLNAAEGQITVEGHTDNVPIFTPIFPSNWELSAARASGVVRQLIALGLAPERLQAVGFADTRPVAGNDTAEGRAENRRVSLVIQTGVR</sequence>
<dbReference type="AlphaFoldDB" id="B8GTK8"/>
<organism evidence="11 12">
    <name type="scientific">Thioalkalivibrio sulfidiphilus (strain HL-EbGR7)</name>
    <dbReference type="NCBI Taxonomy" id="396588"/>
    <lineage>
        <taxon>Bacteria</taxon>
        <taxon>Pseudomonadati</taxon>
        <taxon>Pseudomonadota</taxon>
        <taxon>Gammaproteobacteria</taxon>
        <taxon>Chromatiales</taxon>
        <taxon>Ectothiorhodospiraceae</taxon>
        <taxon>Thioalkalivibrio</taxon>
    </lineage>
</organism>
<dbReference type="CDD" id="cd07185">
    <property type="entry name" value="OmpA_C-like"/>
    <property type="match status" value="1"/>
</dbReference>
<evidence type="ECO:0000256" key="6">
    <source>
        <dbReference type="ARBA" id="ARBA00023136"/>
    </source>
</evidence>
<dbReference type="InterPro" id="IPR025713">
    <property type="entry name" value="MotB-like_N_dom"/>
</dbReference>
<comment type="similarity">
    <text evidence="2">Belongs to the MotB family.</text>
</comment>
<dbReference type="InterPro" id="IPR036737">
    <property type="entry name" value="OmpA-like_sf"/>
</dbReference>
<evidence type="ECO:0000313" key="12">
    <source>
        <dbReference type="Proteomes" id="UP000002383"/>
    </source>
</evidence>
<feature type="domain" description="OmpA-like" evidence="10">
    <location>
        <begin position="131"/>
        <end position="251"/>
    </location>
</feature>
<feature type="compositionally biased region" description="Pro residues" evidence="8">
    <location>
        <begin position="1"/>
        <end position="18"/>
    </location>
</feature>
<evidence type="ECO:0000256" key="2">
    <source>
        <dbReference type="ARBA" id="ARBA00008914"/>
    </source>
</evidence>
<accession>B8GTK8</accession>
<dbReference type="eggNOG" id="COG1360">
    <property type="taxonomic scope" value="Bacteria"/>
</dbReference>
<feature type="transmembrane region" description="Helical" evidence="9">
    <location>
        <begin position="29"/>
        <end position="51"/>
    </location>
</feature>
<dbReference type="InterPro" id="IPR050330">
    <property type="entry name" value="Bact_OuterMem_StrucFunc"/>
</dbReference>
<name>B8GTK8_THISH</name>
<dbReference type="GO" id="GO:0005886">
    <property type="term" value="C:plasma membrane"/>
    <property type="evidence" value="ECO:0007669"/>
    <property type="project" value="UniProtKB-SubCell"/>
</dbReference>
<dbReference type="PANTHER" id="PTHR30329:SF21">
    <property type="entry name" value="LIPOPROTEIN YIAD-RELATED"/>
    <property type="match status" value="1"/>
</dbReference>
<reference evidence="11 12" key="1">
    <citation type="journal article" date="2011" name="Stand. Genomic Sci.">
        <title>Complete genome sequence of 'Thioalkalivibrio sulfidophilus' HL-EbGr7.</title>
        <authorList>
            <person name="Muyzer G."/>
            <person name="Sorokin D.Y."/>
            <person name="Mavromatis K."/>
            <person name="Lapidus A."/>
            <person name="Clum A."/>
            <person name="Ivanova N."/>
            <person name="Pati A."/>
            <person name="d'Haeseleer P."/>
            <person name="Woyke T."/>
            <person name="Kyrpides N.C."/>
        </authorList>
    </citation>
    <scope>NUCLEOTIDE SEQUENCE [LARGE SCALE GENOMIC DNA]</scope>
    <source>
        <strain evidence="11 12">HL-EbGR7</strain>
    </source>
</reference>
<dbReference type="Pfam" id="PF00691">
    <property type="entry name" value="OmpA"/>
    <property type="match status" value="1"/>
</dbReference>